<accession>A0A507CGI8</accession>
<evidence type="ECO:0000313" key="3">
    <source>
        <dbReference type="EMBL" id="TPX37094.1"/>
    </source>
</evidence>
<comment type="caution">
    <text evidence="3">The sequence shown here is derived from an EMBL/GenBank/DDBJ whole genome shotgun (WGS) entry which is preliminary data.</text>
</comment>
<dbReference type="Proteomes" id="UP000319731">
    <property type="component" value="Unassembled WGS sequence"/>
</dbReference>
<dbReference type="RefSeq" id="XP_031027164.1">
    <property type="nucleotide sequence ID" value="XM_031166850.1"/>
</dbReference>
<gene>
    <name evidence="3" type="ORF">SmJEL517_g00922</name>
</gene>
<dbReference type="OrthoDB" id="10468378at2759"/>
<dbReference type="GeneID" id="42002147"/>
<organism evidence="3 4">
    <name type="scientific">Synchytrium microbalum</name>
    <dbReference type="NCBI Taxonomy" id="1806994"/>
    <lineage>
        <taxon>Eukaryota</taxon>
        <taxon>Fungi</taxon>
        <taxon>Fungi incertae sedis</taxon>
        <taxon>Chytridiomycota</taxon>
        <taxon>Chytridiomycota incertae sedis</taxon>
        <taxon>Chytridiomycetes</taxon>
        <taxon>Synchytriales</taxon>
        <taxon>Synchytriaceae</taxon>
        <taxon>Synchytrium</taxon>
    </lineage>
</organism>
<feature type="region of interest" description="Disordered" evidence="2">
    <location>
        <begin position="1"/>
        <end position="40"/>
    </location>
</feature>
<protein>
    <submittedName>
        <fullName evidence="3">Uncharacterized protein</fullName>
    </submittedName>
</protein>
<dbReference type="AlphaFoldDB" id="A0A507CGI8"/>
<name>A0A507CGI8_9FUNG</name>
<reference evidence="3 4" key="1">
    <citation type="journal article" date="2019" name="Sci. Rep.">
        <title>Comparative genomics of chytrid fungi reveal insights into the obligate biotrophic and pathogenic lifestyle of Synchytrium endobioticum.</title>
        <authorList>
            <person name="van de Vossenberg B.T.L.H."/>
            <person name="Warris S."/>
            <person name="Nguyen H.D.T."/>
            <person name="van Gent-Pelzer M.P.E."/>
            <person name="Joly D.L."/>
            <person name="van de Geest H.C."/>
            <person name="Bonants P.J.M."/>
            <person name="Smith D.S."/>
            <person name="Levesque C.A."/>
            <person name="van der Lee T.A.J."/>
        </authorList>
    </citation>
    <scope>NUCLEOTIDE SEQUENCE [LARGE SCALE GENOMIC DNA]</scope>
    <source>
        <strain evidence="3 4">JEL517</strain>
    </source>
</reference>
<feature type="region of interest" description="Disordered" evidence="2">
    <location>
        <begin position="63"/>
        <end position="108"/>
    </location>
</feature>
<feature type="compositionally biased region" description="Polar residues" evidence="2">
    <location>
        <begin position="69"/>
        <end position="96"/>
    </location>
</feature>
<keyword evidence="4" id="KW-1185">Reference proteome</keyword>
<dbReference type="EMBL" id="QEAO01000003">
    <property type="protein sequence ID" value="TPX37094.1"/>
    <property type="molecule type" value="Genomic_DNA"/>
</dbReference>
<feature type="coiled-coil region" evidence="1">
    <location>
        <begin position="404"/>
        <end position="445"/>
    </location>
</feature>
<evidence type="ECO:0000313" key="4">
    <source>
        <dbReference type="Proteomes" id="UP000319731"/>
    </source>
</evidence>
<evidence type="ECO:0000256" key="2">
    <source>
        <dbReference type="SAM" id="MobiDB-lite"/>
    </source>
</evidence>
<keyword evidence="1" id="KW-0175">Coiled coil</keyword>
<proteinExistence type="predicted"/>
<evidence type="ECO:0000256" key="1">
    <source>
        <dbReference type="SAM" id="Coils"/>
    </source>
</evidence>
<sequence>MTTTPTQPRLYLLGTHTQPAERHLKPPSATPENASRVNSARKKHTVILVAGSGALKNIHTLRSSDVHTRASSPKDTAADSSKTLPSNTKISSTANGHTKRKKNTRWIPPTRPALTASEIELVALPHSDIHLHTFLSGVHVKPPPTSRSLVDSFFVGRAPLDGYSTRVKHEKGFDNPPDAKELTQLRVSNPYGYRNYVKAEEKRKDVADTYGRLEAARTGIAARVNSLKDYTERLQTLIKENHLLKKQYQSLSQKTNGFVTKTLGQAEDNDSQAVELLSRRRKRIKALRDEAAKADVEAKTTISELESRASSLESRLSESTKALADLITFRDLADNQSEALSELVQAEIQKRNELLRDHAHELRVFEGQIRASNAKVESEALIRVRAAVSDDVIEWLPNVGKTMVADAQKTRSRLELEMSRHRRVISELQEQILSLEAEMAARRDQMKEQDNIRKMQLDEKRREIAAAVAAET</sequence>
<feature type="coiled-coil region" evidence="1">
    <location>
        <begin position="227"/>
        <end position="322"/>
    </location>
</feature>